<gene>
    <name evidence="1" type="ORF">NZD89_08645</name>
</gene>
<accession>A0ABY6ZMU4</accession>
<keyword evidence="2" id="KW-1185">Reference proteome</keyword>
<evidence type="ECO:0000313" key="2">
    <source>
        <dbReference type="Proteomes" id="UP001164761"/>
    </source>
</evidence>
<dbReference type="EMBL" id="CP104067">
    <property type="protein sequence ID" value="WAH43436.1"/>
    <property type="molecule type" value="Genomic_DNA"/>
</dbReference>
<organism evidence="1 2">
    <name type="scientific">Alicyclobacillus fastidiosus</name>
    <dbReference type="NCBI Taxonomy" id="392011"/>
    <lineage>
        <taxon>Bacteria</taxon>
        <taxon>Bacillati</taxon>
        <taxon>Bacillota</taxon>
        <taxon>Bacilli</taxon>
        <taxon>Bacillales</taxon>
        <taxon>Alicyclobacillaceae</taxon>
        <taxon>Alicyclobacillus</taxon>
    </lineage>
</organism>
<dbReference type="RefSeq" id="WP_268007319.1">
    <property type="nucleotide sequence ID" value="NZ_BSUT01000001.1"/>
</dbReference>
<proteinExistence type="predicted"/>
<name>A0ABY6ZMU4_9BACL</name>
<reference evidence="1" key="1">
    <citation type="submission" date="2022-08" db="EMBL/GenBank/DDBJ databases">
        <title>Alicyclobacillus fastidiosus DSM 17978, complete genome.</title>
        <authorList>
            <person name="Wang Q."/>
            <person name="Cai R."/>
            <person name="Wang Z."/>
        </authorList>
    </citation>
    <scope>NUCLEOTIDE SEQUENCE</scope>
    <source>
        <strain evidence="1">DSM 17978</strain>
    </source>
</reference>
<protein>
    <submittedName>
        <fullName evidence="1">Uncharacterized protein</fullName>
    </submittedName>
</protein>
<dbReference type="Proteomes" id="UP001164761">
    <property type="component" value="Chromosome"/>
</dbReference>
<evidence type="ECO:0000313" key="1">
    <source>
        <dbReference type="EMBL" id="WAH43436.1"/>
    </source>
</evidence>
<sequence length="56" mass="6542">MTKSKGLVRPRWGLYKNGELVLVHDKKEMLEGNVREFMKQEGSRSSTFEIKPNTIF</sequence>